<name>A0A7X0NG29_9GAMM</name>
<gene>
    <name evidence="1" type="ORF">HNQ55_001264</name>
</gene>
<dbReference type="AlphaFoldDB" id="A0A7X0NG29"/>
<comment type="caution">
    <text evidence="1">The sequence shown here is derived from an EMBL/GenBank/DDBJ whole genome shotgun (WGS) entry which is preliminary data.</text>
</comment>
<dbReference type="Proteomes" id="UP000537141">
    <property type="component" value="Unassembled WGS sequence"/>
</dbReference>
<protein>
    <submittedName>
        <fullName evidence="1">General secretion pathway protein K</fullName>
    </submittedName>
</protein>
<sequence length="282" mass="31620">MNQRGIALIQVLLIVAILSVLALYLTNTARDQVKIAQWFDDKNTALVELQSAESTLLFNLLTQTKTFKDPTGKVPLWNFYSKPFNMNATVVVSMQDQAGLLSIHYPEVGRLNSLVNSLGLANTIKFSDLLLDWQDIDDTPRPSGSEGADKRNGKVPHVQDLIHIPNLPYEIYKVLQNNMSIYQSGYYNPMNSPIELLSVLTDEAMAQHIVSLRDEGKLNKKNFSELTGLVEDEQMFFYPSNNIAIKMKSTVGESSVEKEIVVFLSSYATLDTPPVLIMYVRG</sequence>
<organism evidence="1 2">
    <name type="scientific">Thalassotalea piscium</name>
    <dbReference type="NCBI Taxonomy" id="1230533"/>
    <lineage>
        <taxon>Bacteria</taxon>
        <taxon>Pseudomonadati</taxon>
        <taxon>Pseudomonadota</taxon>
        <taxon>Gammaproteobacteria</taxon>
        <taxon>Alteromonadales</taxon>
        <taxon>Colwelliaceae</taxon>
        <taxon>Thalassotalea</taxon>
    </lineage>
</organism>
<dbReference type="EMBL" id="JACHHU010000007">
    <property type="protein sequence ID" value="MBB6542764.1"/>
    <property type="molecule type" value="Genomic_DNA"/>
</dbReference>
<accession>A0A7X0NG29</accession>
<evidence type="ECO:0000313" key="2">
    <source>
        <dbReference type="Proteomes" id="UP000537141"/>
    </source>
</evidence>
<keyword evidence="2" id="KW-1185">Reference proteome</keyword>
<evidence type="ECO:0000313" key="1">
    <source>
        <dbReference type="EMBL" id="MBB6542764.1"/>
    </source>
</evidence>
<proteinExistence type="predicted"/>
<reference evidence="1 2" key="1">
    <citation type="submission" date="2020-08" db="EMBL/GenBank/DDBJ databases">
        <title>Genomic Encyclopedia of Type Strains, Phase IV (KMG-IV): sequencing the most valuable type-strain genomes for metagenomic binning, comparative biology and taxonomic classification.</title>
        <authorList>
            <person name="Goeker M."/>
        </authorList>
    </citation>
    <scope>NUCLEOTIDE SEQUENCE [LARGE SCALE GENOMIC DNA]</scope>
    <source>
        <strain evidence="1 2">DSM 26287</strain>
    </source>
</reference>
<dbReference type="RefSeq" id="WP_184423575.1">
    <property type="nucleotide sequence ID" value="NZ_AP027362.1"/>
</dbReference>